<evidence type="ECO:0000313" key="2">
    <source>
        <dbReference type="Proteomes" id="UP001057402"/>
    </source>
</evidence>
<comment type="caution">
    <text evidence="1">The sequence shown here is derived from an EMBL/GenBank/DDBJ whole genome shotgun (WGS) entry which is preliminary data.</text>
</comment>
<dbReference type="EMBL" id="CM042885">
    <property type="protein sequence ID" value="KAI4366738.1"/>
    <property type="molecule type" value="Genomic_DNA"/>
</dbReference>
<evidence type="ECO:0000313" key="1">
    <source>
        <dbReference type="EMBL" id="KAI4366738.1"/>
    </source>
</evidence>
<accession>A0ACB9QKT1</accession>
<keyword evidence="2" id="KW-1185">Reference proteome</keyword>
<organism evidence="1 2">
    <name type="scientific">Melastoma candidum</name>
    <dbReference type="NCBI Taxonomy" id="119954"/>
    <lineage>
        <taxon>Eukaryota</taxon>
        <taxon>Viridiplantae</taxon>
        <taxon>Streptophyta</taxon>
        <taxon>Embryophyta</taxon>
        <taxon>Tracheophyta</taxon>
        <taxon>Spermatophyta</taxon>
        <taxon>Magnoliopsida</taxon>
        <taxon>eudicotyledons</taxon>
        <taxon>Gunneridae</taxon>
        <taxon>Pentapetalae</taxon>
        <taxon>rosids</taxon>
        <taxon>malvids</taxon>
        <taxon>Myrtales</taxon>
        <taxon>Melastomataceae</taxon>
        <taxon>Melastomatoideae</taxon>
        <taxon>Melastomateae</taxon>
        <taxon>Melastoma</taxon>
    </lineage>
</organism>
<dbReference type="Proteomes" id="UP001057402">
    <property type="component" value="Chromosome 6"/>
</dbReference>
<protein>
    <submittedName>
        <fullName evidence="1">Uncharacterized protein</fullName>
    </submittedName>
</protein>
<gene>
    <name evidence="1" type="ORF">MLD38_022578</name>
</gene>
<reference evidence="2" key="1">
    <citation type="journal article" date="2023" name="Front. Plant Sci.">
        <title>Chromosomal-level genome assembly of Melastoma candidum provides insights into trichome evolution.</title>
        <authorList>
            <person name="Zhong Y."/>
            <person name="Wu W."/>
            <person name="Sun C."/>
            <person name="Zou P."/>
            <person name="Liu Y."/>
            <person name="Dai S."/>
            <person name="Zhou R."/>
        </authorList>
    </citation>
    <scope>NUCLEOTIDE SEQUENCE [LARGE SCALE GENOMIC DNA]</scope>
</reference>
<sequence length="72" mass="7796">MVGVAVRNGGGEEAVDGMSGVPGDYEGRARRRVWGRGGRLCRQQSLSRDLEHAAKETYLLTSLSFKLLGFLG</sequence>
<name>A0ACB9QKT1_9MYRT</name>
<proteinExistence type="predicted"/>